<dbReference type="AlphaFoldDB" id="A0AAJ0C258"/>
<dbReference type="GO" id="GO:0005634">
    <property type="term" value="C:nucleus"/>
    <property type="evidence" value="ECO:0007669"/>
    <property type="project" value="TreeGrafter"/>
</dbReference>
<dbReference type="Proteomes" id="UP001244011">
    <property type="component" value="Unassembled WGS sequence"/>
</dbReference>
<dbReference type="InterPro" id="IPR000504">
    <property type="entry name" value="RRM_dom"/>
</dbReference>
<keyword evidence="6" id="KW-1185">Reference proteome</keyword>
<comment type="caution">
    <text evidence="5">The sequence shown here is derived from an EMBL/GenBank/DDBJ whole genome shotgun (WGS) entry which is preliminary data.</text>
</comment>
<feature type="domain" description="RRM" evidence="4">
    <location>
        <begin position="172"/>
        <end position="250"/>
    </location>
</feature>
<sequence length="625" mass="67774">MGSLVSPQATPKGRELQFLPKSASTSSSSDEDNDDAGGVRLTDLDFDDSPIQASVVRSNKEVVEHVGIPDTTGETITFTLSKPKDDIFVSPIKEHKYVSPVKERKFVSPERKLRRVTGTINGARRLGSGHIVPSLEDVVKPTPPLRYRSSDISGAQHQPAEVDAQGVYPQSACVFVANLPENKDDVALEAALTREFCNYGTVFVKIRRDNHNMPFAFCQYTNDSDAKLGMERGRGTMIFGRACRTEMVKANRTFTISRRDGRRVTVGQAFALMQPHGELDKCETSTNLTPDGVPSVTVHFKMYDPSRDLVAAFQTHEEYRVVAAFDPADKSKLRPKNSNEAFMARYDIDRRSVFVDGLTAELGKDELMALFEEVGQVLDCQIIHKTISSGTRIYGFVEYAQIDMPERAVKKFTGIEFHGKTLRVERKMGKQPNRMPRRVQSQQLPTYKSVGNSSSAGLTDGHRNGPIVPRRNVTVFPSNGAPAVADGSAATPSTVMVPTRGAPAGDVGAAATPGPFQVPITGPANVTVPGTTGITHAVQTPVPGPPAFGFPHMGYGAPPGFPNPYFASTPQVPPSPMSPWVYSPYMPFYPFPSPAAVGFPTGISGEDATEKDGEGQDGKEPAAKK</sequence>
<feature type="compositionally biased region" description="Basic and acidic residues" evidence="3">
    <location>
        <begin position="608"/>
        <end position="625"/>
    </location>
</feature>
<organism evidence="5 6">
    <name type="scientific">Phialemonium atrogriseum</name>
    <dbReference type="NCBI Taxonomy" id="1093897"/>
    <lineage>
        <taxon>Eukaryota</taxon>
        <taxon>Fungi</taxon>
        <taxon>Dikarya</taxon>
        <taxon>Ascomycota</taxon>
        <taxon>Pezizomycotina</taxon>
        <taxon>Sordariomycetes</taxon>
        <taxon>Sordariomycetidae</taxon>
        <taxon>Cephalothecales</taxon>
        <taxon>Cephalothecaceae</taxon>
        <taxon>Phialemonium</taxon>
    </lineage>
</organism>
<gene>
    <name evidence="5" type="ORF">QBC33DRAFT_568434</name>
</gene>
<name>A0AAJ0C258_9PEZI</name>
<evidence type="ECO:0000259" key="4">
    <source>
        <dbReference type="PROSITE" id="PS50102"/>
    </source>
</evidence>
<dbReference type="Gene3D" id="3.30.70.330">
    <property type="match status" value="2"/>
</dbReference>
<dbReference type="PANTHER" id="PTHR48025">
    <property type="entry name" value="OS02G0815200 PROTEIN"/>
    <property type="match status" value="1"/>
</dbReference>
<dbReference type="InterPro" id="IPR012677">
    <property type="entry name" value="Nucleotide-bd_a/b_plait_sf"/>
</dbReference>
<evidence type="ECO:0000313" key="6">
    <source>
        <dbReference type="Proteomes" id="UP001244011"/>
    </source>
</evidence>
<feature type="domain" description="RRM" evidence="4">
    <location>
        <begin position="351"/>
        <end position="429"/>
    </location>
</feature>
<dbReference type="PANTHER" id="PTHR48025:SF1">
    <property type="entry name" value="RRM DOMAIN-CONTAINING PROTEIN"/>
    <property type="match status" value="1"/>
</dbReference>
<evidence type="ECO:0000256" key="1">
    <source>
        <dbReference type="ARBA" id="ARBA00022884"/>
    </source>
</evidence>
<dbReference type="SMART" id="SM00360">
    <property type="entry name" value="RRM"/>
    <property type="match status" value="2"/>
</dbReference>
<feature type="region of interest" description="Disordered" evidence="3">
    <location>
        <begin position="599"/>
        <end position="625"/>
    </location>
</feature>
<feature type="region of interest" description="Disordered" evidence="3">
    <location>
        <begin position="1"/>
        <end position="43"/>
    </location>
</feature>
<feature type="compositionally biased region" description="Polar residues" evidence="3">
    <location>
        <begin position="439"/>
        <end position="457"/>
    </location>
</feature>
<protein>
    <recommendedName>
        <fullName evidence="4">RRM domain-containing protein</fullName>
    </recommendedName>
</protein>
<evidence type="ECO:0000256" key="3">
    <source>
        <dbReference type="SAM" id="MobiDB-lite"/>
    </source>
</evidence>
<keyword evidence="1 2" id="KW-0694">RNA-binding</keyword>
<dbReference type="InterPro" id="IPR035979">
    <property type="entry name" value="RBD_domain_sf"/>
</dbReference>
<dbReference type="GO" id="GO:0003729">
    <property type="term" value="F:mRNA binding"/>
    <property type="evidence" value="ECO:0007669"/>
    <property type="project" value="TreeGrafter"/>
</dbReference>
<feature type="region of interest" description="Disordered" evidence="3">
    <location>
        <begin position="427"/>
        <end position="466"/>
    </location>
</feature>
<reference evidence="5" key="1">
    <citation type="submission" date="2023-06" db="EMBL/GenBank/DDBJ databases">
        <title>Genome-scale phylogeny and comparative genomics of the fungal order Sordariales.</title>
        <authorList>
            <consortium name="Lawrence Berkeley National Laboratory"/>
            <person name="Hensen N."/>
            <person name="Bonometti L."/>
            <person name="Westerberg I."/>
            <person name="Brannstrom I.O."/>
            <person name="Guillou S."/>
            <person name="Cros-Aarteil S."/>
            <person name="Calhoun S."/>
            <person name="Haridas S."/>
            <person name="Kuo A."/>
            <person name="Mondo S."/>
            <person name="Pangilinan J."/>
            <person name="Riley R."/>
            <person name="Labutti K."/>
            <person name="Andreopoulos B."/>
            <person name="Lipzen A."/>
            <person name="Chen C."/>
            <person name="Yanf M."/>
            <person name="Daum C."/>
            <person name="Ng V."/>
            <person name="Clum A."/>
            <person name="Steindorff A."/>
            <person name="Ohm R."/>
            <person name="Martin F."/>
            <person name="Silar P."/>
            <person name="Natvig D."/>
            <person name="Lalanne C."/>
            <person name="Gautier V."/>
            <person name="Ament-Velasquez S.L."/>
            <person name="Kruys A."/>
            <person name="Hutchinson M.I."/>
            <person name="Powell A.J."/>
            <person name="Barry K."/>
            <person name="Miller A.N."/>
            <person name="Grigoriev I.V."/>
            <person name="Debuchy R."/>
            <person name="Gladieux P."/>
            <person name="Thoren M.H."/>
            <person name="Johannesson H."/>
        </authorList>
    </citation>
    <scope>NUCLEOTIDE SEQUENCE</scope>
    <source>
        <strain evidence="5">8032-3</strain>
    </source>
</reference>
<accession>A0AAJ0C258</accession>
<dbReference type="EMBL" id="MU839004">
    <property type="protein sequence ID" value="KAK1768759.1"/>
    <property type="molecule type" value="Genomic_DNA"/>
</dbReference>
<evidence type="ECO:0000313" key="5">
    <source>
        <dbReference type="EMBL" id="KAK1768759.1"/>
    </source>
</evidence>
<dbReference type="PROSITE" id="PS50102">
    <property type="entry name" value="RRM"/>
    <property type="match status" value="2"/>
</dbReference>
<proteinExistence type="predicted"/>
<dbReference type="Pfam" id="PF00076">
    <property type="entry name" value="RRM_1"/>
    <property type="match status" value="2"/>
</dbReference>
<dbReference type="GeneID" id="85313699"/>
<dbReference type="InterPro" id="IPR050502">
    <property type="entry name" value="Euk_RNA-bind_prot"/>
</dbReference>
<dbReference type="RefSeq" id="XP_060284972.1">
    <property type="nucleotide sequence ID" value="XM_060430512.1"/>
</dbReference>
<dbReference type="SUPFAM" id="SSF54928">
    <property type="entry name" value="RNA-binding domain, RBD"/>
    <property type="match status" value="2"/>
</dbReference>
<evidence type="ECO:0000256" key="2">
    <source>
        <dbReference type="PROSITE-ProRule" id="PRU00176"/>
    </source>
</evidence>